<keyword evidence="5 12" id="KW-0812">Transmembrane</keyword>
<keyword evidence="7" id="KW-0249">Electron transport</keyword>
<feature type="transmembrane region" description="Helical" evidence="12">
    <location>
        <begin position="221"/>
        <end position="239"/>
    </location>
</feature>
<dbReference type="EMBL" id="KN714718">
    <property type="protein sequence ID" value="KUI58763.1"/>
    <property type="molecule type" value="Genomic_DNA"/>
</dbReference>
<dbReference type="InterPro" id="IPR045150">
    <property type="entry name" value="CYB561D1/2"/>
</dbReference>
<evidence type="ECO:0000256" key="3">
    <source>
        <dbReference type="ARBA" id="ARBA00022448"/>
    </source>
</evidence>
<evidence type="ECO:0000256" key="8">
    <source>
        <dbReference type="ARBA" id="ARBA00022989"/>
    </source>
</evidence>
<protein>
    <submittedName>
        <fullName evidence="14">Cytochrome b ascorbate-dependent protein 3</fullName>
    </submittedName>
</protein>
<evidence type="ECO:0000256" key="1">
    <source>
        <dbReference type="ARBA" id="ARBA00001970"/>
    </source>
</evidence>
<feature type="transmembrane region" description="Helical" evidence="12">
    <location>
        <begin position="114"/>
        <end position="131"/>
    </location>
</feature>
<dbReference type="SMART" id="SM00665">
    <property type="entry name" value="B561"/>
    <property type="match status" value="1"/>
</dbReference>
<dbReference type="GO" id="GO:0016020">
    <property type="term" value="C:membrane"/>
    <property type="evidence" value="ECO:0007669"/>
    <property type="project" value="UniProtKB-SubCell"/>
</dbReference>
<evidence type="ECO:0000256" key="2">
    <source>
        <dbReference type="ARBA" id="ARBA00004141"/>
    </source>
</evidence>
<dbReference type="Pfam" id="PF03188">
    <property type="entry name" value="Cytochrom_B561"/>
    <property type="match status" value="1"/>
</dbReference>
<evidence type="ECO:0000259" key="13">
    <source>
        <dbReference type="PROSITE" id="PS50939"/>
    </source>
</evidence>
<dbReference type="CDD" id="cd08761">
    <property type="entry name" value="Cyt_b561_CYB561D2_like"/>
    <property type="match status" value="1"/>
</dbReference>
<evidence type="ECO:0000313" key="14">
    <source>
        <dbReference type="EMBL" id="KUI58763.1"/>
    </source>
</evidence>
<dbReference type="Gene3D" id="1.20.120.1770">
    <property type="match status" value="1"/>
</dbReference>
<proteinExistence type="predicted"/>
<evidence type="ECO:0000256" key="5">
    <source>
        <dbReference type="ARBA" id="ARBA00022692"/>
    </source>
</evidence>
<dbReference type="PROSITE" id="PS50939">
    <property type="entry name" value="CYTOCHROME_B561"/>
    <property type="match status" value="1"/>
</dbReference>
<organism evidence="14 15">
    <name type="scientific">Cytospora mali</name>
    <name type="common">Apple Valsa canker fungus</name>
    <name type="synonym">Valsa mali</name>
    <dbReference type="NCBI Taxonomy" id="578113"/>
    <lineage>
        <taxon>Eukaryota</taxon>
        <taxon>Fungi</taxon>
        <taxon>Dikarya</taxon>
        <taxon>Ascomycota</taxon>
        <taxon>Pezizomycotina</taxon>
        <taxon>Sordariomycetes</taxon>
        <taxon>Sordariomycetidae</taxon>
        <taxon>Diaporthales</taxon>
        <taxon>Cytosporaceae</taxon>
        <taxon>Cytospora</taxon>
    </lineage>
</organism>
<gene>
    <name evidence="14" type="ORF">VP1G_06044</name>
</gene>
<evidence type="ECO:0000256" key="10">
    <source>
        <dbReference type="ARBA" id="ARBA00023136"/>
    </source>
</evidence>
<keyword evidence="8 12" id="KW-1133">Transmembrane helix</keyword>
<keyword evidence="4" id="KW-0349">Heme</keyword>
<dbReference type="Proteomes" id="UP000078576">
    <property type="component" value="Unassembled WGS sequence"/>
</dbReference>
<feature type="region of interest" description="Disordered" evidence="11">
    <location>
        <begin position="1"/>
        <end position="30"/>
    </location>
</feature>
<evidence type="ECO:0000256" key="4">
    <source>
        <dbReference type="ARBA" id="ARBA00022617"/>
    </source>
</evidence>
<evidence type="ECO:0000313" key="15">
    <source>
        <dbReference type="Proteomes" id="UP000078576"/>
    </source>
</evidence>
<comment type="cofactor">
    <cofactor evidence="1">
        <name>heme b</name>
        <dbReference type="ChEBI" id="CHEBI:60344"/>
    </cofactor>
</comment>
<keyword evidence="15" id="KW-1185">Reference proteome</keyword>
<dbReference type="GO" id="GO:0140575">
    <property type="term" value="F:transmembrane monodehydroascorbate reductase activity"/>
    <property type="evidence" value="ECO:0007669"/>
    <property type="project" value="InterPro"/>
</dbReference>
<keyword evidence="3" id="KW-0813">Transport</keyword>
<dbReference type="PANTHER" id="PTHR15422:SF45">
    <property type="entry name" value="CYTOCHROME B561 DOMAIN-CONTAINING PROTEIN"/>
    <property type="match status" value="1"/>
</dbReference>
<dbReference type="InterPro" id="IPR006593">
    <property type="entry name" value="Cyt_b561/ferric_Rdtase_TM"/>
</dbReference>
<reference evidence="15" key="1">
    <citation type="submission" date="2014-12" db="EMBL/GenBank/DDBJ databases">
        <title>Genome Sequence of Valsa Canker Pathogens Uncovers a Specific Adaption of Colonization on Woody Bark.</title>
        <authorList>
            <person name="Yin Z."/>
            <person name="Liu H."/>
            <person name="Gao X."/>
            <person name="Li Z."/>
            <person name="Song N."/>
            <person name="Ke X."/>
            <person name="Dai Q."/>
            <person name="Wu Y."/>
            <person name="Sun Y."/>
            <person name="Xu J.-R."/>
            <person name="Kang Z.K."/>
            <person name="Wang L."/>
            <person name="Huang L."/>
        </authorList>
    </citation>
    <scope>NUCLEOTIDE SEQUENCE [LARGE SCALE GENOMIC DNA]</scope>
    <source>
        <strain evidence="15">SXYL134</strain>
    </source>
</reference>
<feature type="transmembrane region" description="Helical" evidence="12">
    <location>
        <begin position="43"/>
        <end position="66"/>
    </location>
</feature>
<feature type="transmembrane region" description="Helical" evidence="12">
    <location>
        <begin position="191"/>
        <end position="209"/>
    </location>
</feature>
<evidence type="ECO:0000256" key="7">
    <source>
        <dbReference type="ARBA" id="ARBA00022982"/>
    </source>
</evidence>
<comment type="subcellular location">
    <subcellularLocation>
        <location evidence="2">Membrane</location>
        <topology evidence="2">Multi-pass membrane protein</topology>
    </subcellularLocation>
</comment>
<keyword evidence="10 12" id="KW-0472">Membrane</keyword>
<dbReference type="PANTHER" id="PTHR15422">
    <property type="entry name" value="OS05G0565100 PROTEIN"/>
    <property type="match status" value="1"/>
</dbReference>
<keyword evidence="6" id="KW-0479">Metal-binding</keyword>
<evidence type="ECO:0000256" key="11">
    <source>
        <dbReference type="SAM" id="MobiDB-lite"/>
    </source>
</evidence>
<dbReference type="GO" id="GO:0046872">
    <property type="term" value="F:metal ion binding"/>
    <property type="evidence" value="ECO:0007669"/>
    <property type="project" value="UniProtKB-KW"/>
</dbReference>
<feature type="transmembrane region" description="Helical" evidence="12">
    <location>
        <begin position="81"/>
        <end position="102"/>
    </location>
</feature>
<dbReference type="OrthoDB" id="432881at2759"/>
<name>A0A194V4F3_CYTMA</name>
<dbReference type="AlphaFoldDB" id="A0A194V4F3"/>
<sequence>MSSATGIPDYPPQTNHEAGESEPLLGRPGDVMQKPDESIFRNLYTGTGWLAQAGAVLLVALAWTAIFQNKPFIPLFSPHPLLQSAGVLVLTEAILILQPTWTAAEKVVGARAHAALNLLSFALFAAGVLIIESNKIKQGPGSHFHSVHGYLGVTTSVVLLVQYVFGFLMWGVPGVFGGVDNAKALWKYHRFSGYLLYLLLLATVISAVYTDFNVNVLNIRLWTIVVAAVLLVVGVYPRLHPRKFGFEIGRGQ</sequence>
<evidence type="ECO:0000256" key="12">
    <source>
        <dbReference type="SAM" id="Phobius"/>
    </source>
</evidence>
<feature type="transmembrane region" description="Helical" evidence="12">
    <location>
        <begin position="151"/>
        <end position="179"/>
    </location>
</feature>
<feature type="domain" description="Cytochrome b561" evidence="13">
    <location>
        <begin position="41"/>
        <end position="242"/>
    </location>
</feature>
<evidence type="ECO:0000256" key="6">
    <source>
        <dbReference type="ARBA" id="ARBA00022723"/>
    </source>
</evidence>
<accession>A0A194V4F3</accession>
<evidence type="ECO:0000256" key="9">
    <source>
        <dbReference type="ARBA" id="ARBA00023004"/>
    </source>
</evidence>
<keyword evidence="9" id="KW-0408">Iron</keyword>